<feature type="region of interest" description="Disordered" evidence="1">
    <location>
        <begin position="117"/>
        <end position="143"/>
    </location>
</feature>
<proteinExistence type="predicted"/>
<reference evidence="2" key="1">
    <citation type="submission" date="2020-10" db="EMBL/GenBank/DDBJ databases">
        <authorList>
            <person name="Kikuchi T."/>
        </authorList>
    </citation>
    <scope>NUCLEOTIDE SEQUENCE</scope>
    <source>
        <strain evidence="2">NKZ352</strain>
    </source>
</reference>
<comment type="caution">
    <text evidence="2">The sequence shown here is derived from an EMBL/GenBank/DDBJ whole genome shotgun (WGS) entry which is preliminary data.</text>
</comment>
<protein>
    <submittedName>
        <fullName evidence="2">Uncharacterized protein</fullName>
    </submittedName>
</protein>
<evidence type="ECO:0000313" key="2">
    <source>
        <dbReference type="EMBL" id="CAD6196165.1"/>
    </source>
</evidence>
<dbReference type="EMBL" id="CAJGYM010000067">
    <property type="protein sequence ID" value="CAD6196165.1"/>
    <property type="molecule type" value="Genomic_DNA"/>
</dbReference>
<feature type="compositionally biased region" description="Pro residues" evidence="1">
    <location>
        <begin position="65"/>
        <end position="75"/>
    </location>
</feature>
<evidence type="ECO:0000256" key="1">
    <source>
        <dbReference type="SAM" id="MobiDB-lite"/>
    </source>
</evidence>
<name>A0A8S1HPK5_9PELO</name>
<dbReference type="AlphaFoldDB" id="A0A8S1HPK5"/>
<keyword evidence="3" id="KW-1185">Reference proteome</keyword>
<feature type="region of interest" description="Disordered" evidence="1">
    <location>
        <begin position="65"/>
        <end position="94"/>
    </location>
</feature>
<evidence type="ECO:0000313" key="3">
    <source>
        <dbReference type="Proteomes" id="UP000835052"/>
    </source>
</evidence>
<feature type="region of interest" description="Disordered" evidence="1">
    <location>
        <begin position="1"/>
        <end position="27"/>
    </location>
</feature>
<feature type="compositionally biased region" description="Low complexity" evidence="1">
    <location>
        <begin position="125"/>
        <end position="143"/>
    </location>
</feature>
<gene>
    <name evidence="2" type="ORF">CAUJ_LOCUS12080</name>
</gene>
<organism evidence="2 3">
    <name type="scientific">Caenorhabditis auriculariae</name>
    <dbReference type="NCBI Taxonomy" id="2777116"/>
    <lineage>
        <taxon>Eukaryota</taxon>
        <taxon>Metazoa</taxon>
        <taxon>Ecdysozoa</taxon>
        <taxon>Nematoda</taxon>
        <taxon>Chromadorea</taxon>
        <taxon>Rhabditida</taxon>
        <taxon>Rhabditina</taxon>
        <taxon>Rhabditomorpha</taxon>
        <taxon>Rhabditoidea</taxon>
        <taxon>Rhabditidae</taxon>
        <taxon>Peloderinae</taxon>
        <taxon>Caenorhabditis</taxon>
    </lineage>
</organism>
<accession>A0A8S1HPK5</accession>
<dbReference type="Proteomes" id="UP000835052">
    <property type="component" value="Unassembled WGS sequence"/>
</dbReference>
<sequence length="143" mass="14915">MKPGAMSPGNPMMPQMPAGAKPSMTPPPGAFPMNPAYQQMMMGMAKNGMAPPYGFPHPGMMMPPHMHPGMPPAQQPSPHQMNVPGMLMVRPNGANAPDNAAAMNAWAPQLTPCYPPVFPQPPATTPNLSAPSAPSSAVPTPNK</sequence>